<dbReference type="InterPro" id="IPR003961">
    <property type="entry name" value="FN3_dom"/>
</dbReference>
<keyword evidence="3" id="KW-1185">Reference proteome</keyword>
<name>A0ABQ9FK40_TEGGR</name>
<feature type="domain" description="Fibronectin type-III" evidence="1">
    <location>
        <begin position="57"/>
        <end position="158"/>
    </location>
</feature>
<comment type="caution">
    <text evidence="2">The sequence shown here is derived from an EMBL/GenBank/DDBJ whole genome shotgun (WGS) entry which is preliminary data.</text>
</comment>
<protein>
    <recommendedName>
        <fullName evidence="1">Fibronectin type-III domain-containing protein</fullName>
    </recommendedName>
</protein>
<dbReference type="InterPro" id="IPR013783">
    <property type="entry name" value="Ig-like_fold"/>
</dbReference>
<dbReference type="Pfam" id="PF00041">
    <property type="entry name" value="fn3"/>
    <property type="match status" value="1"/>
</dbReference>
<gene>
    <name evidence="2" type="ORF">KUTeg_006092</name>
</gene>
<dbReference type="SUPFAM" id="SSF49265">
    <property type="entry name" value="Fibronectin type III"/>
    <property type="match status" value="1"/>
</dbReference>
<organism evidence="2 3">
    <name type="scientific">Tegillarca granosa</name>
    <name type="common">Malaysian cockle</name>
    <name type="synonym">Anadara granosa</name>
    <dbReference type="NCBI Taxonomy" id="220873"/>
    <lineage>
        <taxon>Eukaryota</taxon>
        <taxon>Metazoa</taxon>
        <taxon>Spiralia</taxon>
        <taxon>Lophotrochozoa</taxon>
        <taxon>Mollusca</taxon>
        <taxon>Bivalvia</taxon>
        <taxon>Autobranchia</taxon>
        <taxon>Pteriomorphia</taxon>
        <taxon>Arcoida</taxon>
        <taxon>Arcoidea</taxon>
        <taxon>Arcidae</taxon>
        <taxon>Tegillarca</taxon>
    </lineage>
</organism>
<proteinExistence type="predicted"/>
<evidence type="ECO:0000313" key="3">
    <source>
        <dbReference type="Proteomes" id="UP001217089"/>
    </source>
</evidence>
<dbReference type="EMBL" id="JARBDR010000328">
    <property type="protein sequence ID" value="KAJ8316078.1"/>
    <property type="molecule type" value="Genomic_DNA"/>
</dbReference>
<dbReference type="Proteomes" id="UP001217089">
    <property type="component" value="Unassembled WGS sequence"/>
</dbReference>
<reference evidence="2 3" key="1">
    <citation type="submission" date="2022-12" db="EMBL/GenBank/DDBJ databases">
        <title>Chromosome-level genome of Tegillarca granosa.</title>
        <authorList>
            <person name="Kim J."/>
        </authorList>
    </citation>
    <scope>NUCLEOTIDE SEQUENCE [LARGE SCALE GENOMIC DNA]</scope>
    <source>
        <strain evidence="2">Teg-2019</strain>
        <tissue evidence="2">Adductor muscle</tissue>
    </source>
</reference>
<evidence type="ECO:0000259" key="1">
    <source>
        <dbReference type="PROSITE" id="PS50853"/>
    </source>
</evidence>
<dbReference type="InterPro" id="IPR036116">
    <property type="entry name" value="FN3_sf"/>
</dbReference>
<dbReference type="SMART" id="SM00060">
    <property type="entry name" value="FN3"/>
    <property type="match status" value="1"/>
</dbReference>
<sequence length="158" mass="17969">MNFYGKDINVNGQEVVVTLHSFSSKLKGNYTIGVKNFQGGSLSTFVFQVIPSGPPEIPMNFGTLSITSNSITVTWLRGFNGGHKQTFVVTYKRKDSKENLSSEEIMEDDNRENYTLRIKNLLPQTEYDFWLFSYNIKGNSTNDLKLVSQMFTKTTAKR</sequence>
<dbReference type="PROSITE" id="PS50853">
    <property type="entry name" value="FN3"/>
    <property type="match status" value="1"/>
</dbReference>
<accession>A0ABQ9FK40</accession>
<dbReference type="Gene3D" id="2.60.40.10">
    <property type="entry name" value="Immunoglobulins"/>
    <property type="match status" value="1"/>
</dbReference>
<evidence type="ECO:0000313" key="2">
    <source>
        <dbReference type="EMBL" id="KAJ8316078.1"/>
    </source>
</evidence>
<dbReference type="CDD" id="cd00063">
    <property type="entry name" value="FN3"/>
    <property type="match status" value="1"/>
</dbReference>